<evidence type="ECO:0000313" key="4">
    <source>
        <dbReference type="EMBL" id="PPQ30359.1"/>
    </source>
</evidence>
<dbReference type="PROSITE" id="PS50977">
    <property type="entry name" value="HTH_TETR_2"/>
    <property type="match status" value="1"/>
</dbReference>
<keyword evidence="5" id="KW-1185">Reference proteome</keyword>
<dbReference type="EMBL" id="NHRY01000214">
    <property type="protein sequence ID" value="PPQ30359.1"/>
    <property type="molecule type" value="Genomic_DNA"/>
</dbReference>
<dbReference type="SUPFAM" id="SSF46689">
    <property type="entry name" value="Homeodomain-like"/>
    <property type="match status" value="1"/>
</dbReference>
<dbReference type="PROSITE" id="PS01081">
    <property type="entry name" value="HTH_TETR_1"/>
    <property type="match status" value="1"/>
</dbReference>
<feature type="DNA-binding region" description="H-T-H motif" evidence="2">
    <location>
        <begin position="30"/>
        <end position="49"/>
    </location>
</feature>
<dbReference type="InterPro" id="IPR036271">
    <property type="entry name" value="Tet_transcr_reg_TetR-rel_C_sf"/>
</dbReference>
<dbReference type="InterPro" id="IPR041490">
    <property type="entry name" value="KstR2_TetR_C"/>
</dbReference>
<dbReference type="Pfam" id="PF00440">
    <property type="entry name" value="TetR_N"/>
    <property type="match status" value="1"/>
</dbReference>
<comment type="caution">
    <text evidence="4">The sequence shown here is derived from an EMBL/GenBank/DDBJ whole genome shotgun (WGS) entry which is preliminary data.</text>
</comment>
<dbReference type="InterPro" id="IPR050109">
    <property type="entry name" value="HTH-type_TetR-like_transc_reg"/>
</dbReference>
<dbReference type="PANTHER" id="PTHR30055">
    <property type="entry name" value="HTH-TYPE TRANSCRIPTIONAL REGULATOR RUTR"/>
    <property type="match status" value="1"/>
</dbReference>
<evidence type="ECO:0000256" key="2">
    <source>
        <dbReference type="PROSITE-ProRule" id="PRU00335"/>
    </source>
</evidence>
<evidence type="ECO:0000259" key="3">
    <source>
        <dbReference type="PROSITE" id="PS50977"/>
    </source>
</evidence>
<proteinExistence type="predicted"/>
<dbReference type="Proteomes" id="UP000239724">
    <property type="component" value="Unassembled WGS sequence"/>
</dbReference>
<dbReference type="OrthoDB" id="9779746at2"/>
<keyword evidence="1 2" id="KW-0238">DNA-binding</keyword>
<dbReference type="PRINTS" id="PR00455">
    <property type="entry name" value="HTHTETR"/>
</dbReference>
<name>A0A2S6N6W5_RHOGL</name>
<protein>
    <recommendedName>
        <fullName evidence="3">HTH tetR-type domain-containing protein</fullName>
    </recommendedName>
</protein>
<dbReference type="RefSeq" id="WP_104520508.1">
    <property type="nucleotide sequence ID" value="NZ_NHRY01000214.1"/>
</dbReference>
<gene>
    <name evidence="4" type="ORF">CCS01_19590</name>
</gene>
<dbReference type="GO" id="GO:0000976">
    <property type="term" value="F:transcription cis-regulatory region binding"/>
    <property type="evidence" value="ECO:0007669"/>
    <property type="project" value="TreeGrafter"/>
</dbReference>
<dbReference type="InterPro" id="IPR023772">
    <property type="entry name" value="DNA-bd_HTH_TetR-type_CS"/>
</dbReference>
<dbReference type="AlphaFoldDB" id="A0A2S6N6W5"/>
<dbReference type="PANTHER" id="PTHR30055:SF200">
    <property type="entry name" value="HTH-TYPE TRANSCRIPTIONAL REPRESSOR BDCR"/>
    <property type="match status" value="1"/>
</dbReference>
<dbReference type="Gene3D" id="1.10.357.10">
    <property type="entry name" value="Tetracycline Repressor, domain 2"/>
    <property type="match status" value="1"/>
</dbReference>
<evidence type="ECO:0000313" key="5">
    <source>
        <dbReference type="Proteomes" id="UP000239724"/>
    </source>
</evidence>
<feature type="domain" description="HTH tetR-type" evidence="3">
    <location>
        <begin position="7"/>
        <end position="67"/>
    </location>
</feature>
<dbReference type="Pfam" id="PF17932">
    <property type="entry name" value="TetR_C_24"/>
    <property type="match status" value="1"/>
</dbReference>
<organism evidence="4 5">
    <name type="scientific">Rhodopila globiformis</name>
    <name type="common">Rhodopseudomonas globiformis</name>
    <dbReference type="NCBI Taxonomy" id="1071"/>
    <lineage>
        <taxon>Bacteria</taxon>
        <taxon>Pseudomonadati</taxon>
        <taxon>Pseudomonadota</taxon>
        <taxon>Alphaproteobacteria</taxon>
        <taxon>Acetobacterales</taxon>
        <taxon>Acetobacteraceae</taxon>
        <taxon>Rhodopila</taxon>
    </lineage>
</organism>
<dbReference type="SUPFAM" id="SSF48498">
    <property type="entry name" value="Tetracyclin repressor-like, C-terminal domain"/>
    <property type="match status" value="1"/>
</dbReference>
<sequence length="202" mass="22670">MRDEISAYKRERILEEAVKLFYERGFSGTTLDDIAGKLGVTKPFIYTHFRSKVELLEAVCRPTIEMSLNAIAQAAQHEGTAADRLHRGVVDFTKVVLQRQGNIAVYFREEKHLSEAGLAEINALRKRFDRVLSDLLQEGVNNGEFQIEDIRVAALAIGGMVSWAYTWYQPEGRLSFDDISARLAHFVLQMVAAQPAAVPAET</sequence>
<reference evidence="4 5" key="1">
    <citation type="journal article" date="2018" name="Arch. Microbiol.">
        <title>New insights into the metabolic potential of the phototrophic purple bacterium Rhodopila globiformis DSM 161(T) from its draft genome sequence and evidence for a vanadium-dependent nitrogenase.</title>
        <authorList>
            <person name="Imhoff J.F."/>
            <person name="Rahn T."/>
            <person name="Kunzel S."/>
            <person name="Neulinger S.C."/>
        </authorList>
    </citation>
    <scope>NUCLEOTIDE SEQUENCE [LARGE SCALE GENOMIC DNA]</scope>
    <source>
        <strain evidence="4 5">DSM 161</strain>
    </source>
</reference>
<dbReference type="InterPro" id="IPR001647">
    <property type="entry name" value="HTH_TetR"/>
</dbReference>
<accession>A0A2S6N6W5</accession>
<evidence type="ECO:0000256" key="1">
    <source>
        <dbReference type="ARBA" id="ARBA00023125"/>
    </source>
</evidence>
<dbReference type="GO" id="GO:0003700">
    <property type="term" value="F:DNA-binding transcription factor activity"/>
    <property type="evidence" value="ECO:0007669"/>
    <property type="project" value="TreeGrafter"/>
</dbReference>
<dbReference type="InterPro" id="IPR009057">
    <property type="entry name" value="Homeodomain-like_sf"/>
</dbReference>